<dbReference type="AlphaFoldDB" id="A0A3P7J4A6"/>
<dbReference type="EMBL" id="UYYB01095138">
    <property type="protein sequence ID" value="VDM75293.1"/>
    <property type="molecule type" value="Genomic_DNA"/>
</dbReference>
<feature type="region of interest" description="Disordered" evidence="1">
    <location>
        <begin position="17"/>
        <end position="36"/>
    </location>
</feature>
<organism evidence="2 3">
    <name type="scientific">Strongylus vulgaris</name>
    <name type="common">Blood worm</name>
    <dbReference type="NCBI Taxonomy" id="40348"/>
    <lineage>
        <taxon>Eukaryota</taxon>
        <taxon>Metazoa</taxon>
        <taxon>Ecdysozoa</taxon>
        <taxon>Nematoda</taxon>
        <taxon>Chromadorea</taxon>
        <taxon>Rhabditida</taxon>
        <taxon>Rhabditina</taxon>
        <taxon>Rhabditomorpha</taxon>
        <taxon>Strongyloidea</taxon>
        <taxon>Strongylidae</taxon>
        <taxon>Strongylus</taxon>
    </lineage>
</organism>
<reference evidence="2 3" key="1">
    <citation type="submission" date="2018-11" db="EMBL/GenBank/DDBJ databases">
        <authorList>
            <consortium name="Pathogen Informatics"/>
        </authorList>
    </citation>
    <scope>NUCLEOTIDE SEQUENCE [LARGE SCALE GENOMIC DNA]</scope>
</reference>
<dbReference type="OrthoDB" id="5874383at2759"/>
<name>A0A3P7J4A6_STRVU</name>
<evidence type="ECO:0000256" key="1">
    <source>
        <dbReference type="SAM" id="MobiDB-lite"/>
    </source>
</evidence>
<proteinExistence type="predicted"/>
<keyword evidence="3" id="KW-1185">Reference proteome</keyword>
<evidence type="ECO:0000313" key="3">
    <source>
        <dbReference type="Proteomes" id="UP000270094"/>
    </source>
</evidence>
<sequence>MVIFKEVVDRERLRRVDDSDEYEEDYDEDLEKTKKRNFAPISGDEFLRKGKSAVDEETEQEMEQDGVRPVNVNEAKIDEEDDVINEAEELLDSTGQRINIVAIAVRKKESRSSEEDDSGEDYDSSSYSSICHTVRHVSLKNLLLDIIEKAAFIDSWKSLP</sequence>
<protein>
    <submittedName>
        <fullName evidence="2">Uncharacterized protein</fullName>
    </submittedName>
</protein>
<feature type="compositionally biased region" description="Acidic residues" evidence="1">
    <location>
        <begin position="114"/>
        <end position="123"/>
    </location>
</feature>
<feature type="compositionally biased region" description="Acidic residues" evidence="1">
    <location>
        <begin position="18"/>
        <end position="30"/>
    </location>
</feature>
<gene>
    <name evidence="2" type="ORF">SVUK_LOCUS10291</name>
</gene>
<dbReference type="Proteomes" id="UP000270094">
    <property type="component" value="Unassembled WGS sequence"/>
</dbReference>
<evidence type="ECO:0000313" key="2">
    <source>
        <dbReference type="EMBL" id="VDM75293.1"/>
    </source>
</evidence>
<feature type="region of interest" description="Disordered" evidence="1">
    <location>
        <begin position="107"/>
        <end position="126"/>
    </location>
</feature>
<accession>A0A3P7J4A6</accession>